<keyword evidence="2 3" id="KW-0645">Protease</keyword>
<keyword evidence="2 3" id="KW-0479">Metal-binding</keyword>
<dbReference type="InterPro" id="IPR024079">
    <property type="entry name" value="MetalloPept_cat_dom_sf"/>
</dbReference>
<dbReference type="InterPro" id="IPR001506">
    <property type="entry name" value="Peptidase_M12A"/>
</dbReference>
<dbReference type="SMART" id="SM00235">
    <property type="entry name" value="ZnMc"/>
    <property type="match status" value="1"/>
</dbReference>
<feature type="disulfide bond" evidence="2">
    <location>
        <begin position="132"/>
        <end position="154"/>
    </location>
</feature>
<organism evidence="5 6">
    <name type="scientific">Strongyloides papillosus</name>
    <name type="common">Intestinal threadworm</name>
    <dbReference type="NCBI Taxonomy" id="174720"/>
    <lineage>
        <taxon>Eukaryota</taxon>
        <taxon>Metazoa</taxon>
        <taxon>Ecdysozoa</taxon>
        <taxon>Nematoda</taxon>
        <taxon>Chromadorea</taxon>
        <taxon>Rhabditida</taxon>
        <taxon>Tylenchina</taxon>
        <taxon>Panagrolaimomorpha</taxon>
        <taxon>Strongyloidoidea</taxon>
        <taxon>Strongyloididae</taxon>
        <taxon>Strongyloides</taxon>
    </lineage>
</organism>
<comment type="cofactor">
    <cofactor evidence="2 3">
        <name>Zn(2+)</name>
        <dbReference type="ChEBI" id="CHEBI:29105"/>
    </cofactor>
    <text evidence="2 3">Binds 1 zinc ion per subunit.</text>
</comment>
<name>A0A0N5CHB1_STREA</name>
<feature type="binding site" evidence="2">
    <location>
        <position position="166"/>
    </location>
    <ligand>
        <name>Zn(2+)</name>
        <dbReference type="ChEBI" id="CHEBI:29105"/>
        <note>catalytic</note>
    </ligand>
</feature>
<keyword evidence="5" id="KW-1185">Reference proteome</keyword>
<comment type="caution">
    <text evidence="2">Lacks conserved residue(s) required for the propagation of feature annotation.</text>
</comment>
<keyword evidence="2 3" id="KW-0862">Zinc</keyword>
<evidence type="ECO:0000259" key="4">
    <source>
        <dbReference type="PROSITE" id="PS51864"/>
    </source>
</evidence>
<feature type="binding site" evidence="2">
    <location>
        <position position="172"/>
    </location>
    <ligand>
        <name>Zn(2+)</name>
        <dbReference type="ChEBI" id="CHEBI:29105"/>
        <note>catalytic</note>
    </ligand>
</feature>
<dbReference type="WBParaSite" id="SPAL_0001723000.1">
    <property type="protein sequence ID" value="SPAL_0001723000.1"/>
    <property type="gene ID" value="SPAL_0001723000"/>
</dbReference>
<accession>A0A0N5CHB1</accession>
<dbReference type="PANTHER" id="PTHR10127:SF802">
    <property type="entry name" value="ZINC METALLOPROTEINASE NAS-10"/>
    <property type="match status" value="1"/>
</dbReference>
<keyword evidence="2 3" id="KW-0378">Hydrolase</keyword>
<feature type="active site" evidence="2">
    <location>
        <position position="163"/>
    </location>
</feature>
<dbReference type="InterPro" id="IPR034035">
    <property type="entry name" value="Astacin-like_dom"/>
</dbReference>
<dbReference type="GO" id="GO:0004222">
    <property type="term" value="F:metalloendopeptidase activity"/>
    <property type="evidence" value="ECO:0007669"/>
    <property type="project" value="UniProtKB-UniRule"/>
</dbReference>
<evidence type="ECO:0000256" key="2">
    <source>
        <dbReference type="PROSITE-ProRule" id="PRU01211"/>
    </source>
</evidence>
<evidence type="ECO:0000313" key="5">
    <source>
        <dbReference type="Proteomes" id="UP000046392"/>
    </source>
</evidence>
<keyword evidence="2 3" id="KW-0482">Metalloprotease</keyword>
<dbReference type="PANTHER" id="PTHR10127">
    <property type="entry name" value="DISCOIDIN, CUB, EGF, LAMININ , AND ZINC METALLOPROTEASE DOMAIN CONTAINING"/>
    <property type="match status" value="1"/>
</dbReference>
<evidence type="ECO:0000256" key="3">
    <source>
        <dbReference type="RuleBase" id="RU361183"/>
    </source>
</evidence>
<evidence type="ECO:0000256" key="1">
    <source>
        <dbReference type="ARBA" id="ARBA00023157"/>
    </source>
</evidence>
<dbReference type="PROSITE" id="PS51864">
    <property type="entry name" value="ASTACIN"/>
    <property type="match status" value="1"/>
</dbReference>
<protein>
    <recommendedName>
        <fullName evidence="3">Metalloendopeptidase</fullName>
        <ecNumber evidence="3">3.4.24.-</ecNumber>
    </recommendedName>
</protein>
<dbReference type="AlphaFoldDB" id="A0A0N5CHB1"/>
<sequence length="371" mass="43470">MYIFRYNRGFIVYTPSCSFIMHCRTIIIRNTICFIFIFFNNFKLIFIFGYYIFFDYCNIFVLFTFSKILYFTDKDLIWEDFPIKYRIFENVNRTLVRTAIKSFEKESCLRFKEMSENFTGAGLYFQYDEEHCYSSHNGPRVDVAPQIIGIAKRCERLGSVIHEVLHALGIFHEHSRLDRDKYVTIIEENIIPEHKVQFEIVKDYEGKTYGIHYDYGSAMHYERAAGGIDNKTTIIPKNIHYTNSMGQSTYFSFADIKLLNYRYCNHKCKYKLKCLRGGFTDSNNKCKTCKCPTFYSPPICKYVKLSPKTCGNKVKMARKERNILKISGVKSCYYLIKAPVNYKVNITILSGQSKLTPICQPGSGLNIKFLK</sequence>
<feature type="domain" description="Peptidase M12A" evidence="4">
    <location>
        <begin position="66"/>
        <end position="265"/>
    </location>
</feature>
<dbReference type="PRINTS" id="PR00480">
    <property type="entry name" value="ASTACIN"/>
</dbReference>
<feature type="binding site" evidence="2">
    <location>
        <position position="162"/>
    </location>
    <ligand>
        <name>Zn(2+)</name>
        <dbReference type="ChEBI" id="CHEBI:29105"/>
        <note>catalytic</note>
    </ligand>
</feature>
<dbReference type="EC" id="3.4.24.-" evidence="3"/>
<dbReference type="GO" id="GO:0008270">
    <property type="term" value="F:zinc ion binding"/>
    <property type="evidence" value="ECO:0007669"/>
    <property type="project" value="UniProtKB-UniRule"/>
</dbReference>
<dbReference type="Proteomes" id="UP000046392">
    <property type="component" value="Unplaced"/>
</dbReference>
<reference evidence="6" key="1">
    <citation type="submission" date="2017-02" db="UniProtKB">
        <authorList>
            <consortium name="WormBaseParasite"/>
        </authorList>
    </citation>
    <scope>IDENTIFICATION</scope>
</reference>
<dbReference type="InterPro" id="IPR006026">
    <property type="entry name" value="Peptidase_Metallo"/>
</dbReference>
<dbReference type="CDD" id="cd04280">
    <property type="entry name" value="ZnMc_astacin_like"/>
    <property type="match status" value="1"/>
</dbReference>
<dbReference type="Pfam" id="PF01400">
    <property type="entry name" value="Astacin"/>
    <property type="match status" value="1"/>
</dbReference>
<evidence type="ECO:0000313" key="6">
    <source>
        <dbReference type="WBParaSite" id="SPAL_0001723000.1"/>
    </source>
</evidence>
<dbReference type="SUPFAM" id="SSF55486">
    <property type="entry name" value="Metalloproteases ('zincins'), catalytic domain"/>
    <property type="match status" value="1"/>
</dbReference>
<proteinExistence type="predicted"/>
<keyword evidence="1 2" id="KW-1015">Disulfide bond</keyword>
<dbReference type="Gene3D" id="3.40.390.10">
    <property type="entry name" value="Collagenase (Catalytic Domain)"/>
    <property type="match status" value="1"/>
</dbReference>
<dbReference type="GO" id="GO:0006508">
    <property type="term" value="P:proteolysis"/>
    <property type="evidence" value="ECO:0007669"/>
    <property type="project" value="UniProtKB-KW"/>
</dbReference>